<dbReference type="PANTHER" id="PTHR42715:SF10">
    <property type="entry name" value="BETA-GLUCOSIDASE"/>
    <property type="match status" value="1"/>
</dbReference>
<organism evidence="4 5">
    <name type="scientific">Qipengyuania pacifica</name>
    <dbReference type="NCBI Taxonomy" id="2860199"/>
    <lineage>
        <taxon>Bacteria</taxon>
        <taxon>Pseudomonadati</taxon>
        <taxon>Pseudomonadota</taxon>
        <taxon>Alphaproteobacteria</taxon>
        <taxon>Sphingomonadales</taxon>
        <taxon>Erythrobacteraceae</taxon>
        <taxon>Qipengyuania</taxon>
    </lineage>
</organism>
<comment type="caution">
    <text evidence="4">The sequence shown here is derived from an EMBL/GenBank/DDBJ whole genome shotgun (WGS) entry which is preliminary data.</text>
</comment>
<dbReference type="EMBL" id="JAIGNQ010000002">
    <property type="protein sequence ID" value="MBX7488759.1"/>
    <property type="molecule type" value="Genomic_DNA"/>
</dbReference>
<sequence length="677" mass="71924">MALRPTDHGAKRERFVEDLLDIMSMEEKIGQLVLRPLPTSDDPQDIRHIRDQLKRGHLGGLIGSASQVESATFRRIAVEETRLGIPLLFADEVSRGDAVVMPSPFALAASWSPDIVERAAAVVADEARETGKNWLLGPDVVLSHLSADRNGAATWGASEFLARTLAAATVRGLENDDDESGGSLACLRVDDPSWTDRRMPDAIIDKFRLVAGILGISTPASVALDPATQYALDIAGADDPAFSIGGPGGYEGIDLSEWAAIARAAGQDDRRGPYIGLSVDAVMAAFRAGRITQLQVDDAVRRVLGAKYDLGLFRSHGRADRSPAMPAPAPLDPRAVALDAALHSIVLLRNEPAVLPLDSGPHDILVVGTAAAERSLSMGDAMADGASLLDGLDGLGLRYKYVPGLALRDEGERSQSGKLVNADRMAIGMASEAARRSETVIMALGETDSLGEAAQALLDALHAANKNLVLVTLGSRPLDPDVSGHKLPCVLHAGQLGSASGHAIALVLTGAFAPRGRLPVALIDKGRIGLPFGHGLGFSQFELEDYSIELSHDRLIASTVLYNTGDSEGQETVQVYLKRPASRDRGPSELADFQQISLLPGENRRLLFELGGNQLGRFERNGRFVIDPGSYTIAVGLSEGQPHAAEISIPPTVAEAMGKARSLEPFPALFGRMRRSA</sequence>
<dbReference type="SUPFAM" id="SSF51445">
    <property type="entry name" value="(Trans)glycosidases"/>
    <property type="match status" value="2"/>
</dbReference>
<proteinExistence type="inferred from homology"/>
<dbReference type="SUPFAM" id="SSF52279">
    <property type="entry name" value="Beta-D-glucan exohydrolase, C-terminal domain"/>
    <property type="match status" value="1"/>
</dbReference>
<dbReference type="InterPro" id="IPR013783">
    <property type="entry name" value="Ig-like_fold"/>
</dbReference>
<evidence type="ECO:0000313" key="5">
    <source>
        <dbReference type="Proteomes" id="UP000776651"/>
    </source>
</evidence>
<dbReference type="InterPro" id="IPR026891">
    <property type="entry name" value="Fn3-like"/>
</dbReference>
<dbReference type="PANTHER" id="PTHR42715">
    <property type="entry name" value="BETA-GLUCOSIDASE"/>
    <property type="match status" value="1"/>
</dbReference>
<dbReference type="PRINTS" id="PR00133">
    <property type="entry name" value="GLHYDRLASE3"/>
</dbReference>
<dbReference type="Pfam" id="PF14310">
    <property type="entry name" value="Fn3-like"/>
    <property type="match status" value="1"/>
</dbReference>
<dbReference type="InterPro" id="IPR017853">
    <property type="entry name" value="GH"/>
</dbReference>
<comment type="similarity">
    <text evidence="1">Belongs to the glycosyl hydrolase 3 family.</text>
</comment>
<dbReference type="InterPro" id="IPR001764">
    <property type="entry name" value="Glyco_hydro_3_N"/>
</dbReference>
<dbReference type="SMART" id="SM01217">
    <property type="entry name" value="Fn3_like"/>
    <property type="match status" value="1"/>
</dbReference>
<dbReference type="RefSeq" id="WP_221598048.1">
    <property type="nucleotide sequence ID" value="NZ_JAIGNQ010000002.1"/>
</dbReference>
<dbReference type="InterPro" id="IPR050288">
    <property type="entry name" value="Cellulose_deg_GH3"/>
</dbReference>
<dbReference type="Pfam" id="PF00933">
    <property type="entry name" value="Glyco_hydro_3"/>
    <property type="match status" value="1"/>
</dbReference>
<evidence type="ECO:0000256" key="1">
    <source>
        <dbReference type="ARBA" id="ARBA00005336"/>
    </source>
</evidence>
<keyword evidence="5" id="KW-1185">Reference proteome</keyword>
<accession>A0ABS7JFH8</accession>
<evidence type="ECO:0000256" key="2">
    <source>
        <dbReference type="ARBA" id="ARBA00022801"/>
    </source>
</evidence>
<keyword evidence="2 4" id="KW-0378">Hydrolase</keyword>
<evidence type="ECO:0000259" key="3">
    <source>
        <dbReference type="SMART" id="SM01217"/>
    </source>
</evidence>
<evidence type="ECO:0000313" key="4">
    <source>
        <dbReference type="EMBL" id="MBX7488759.1"/>
    </source>
</evidence>
<dbReference type="InterPro" id="IPR002772">
    <property type="entry name" value="Glyco_hydro_3_C"/>
</dbReference>
<reference evidence="4 5" key="1">
    <citation type="submission" date="2021-08" db="EMBL/GenBank/DDBJ databases">
        <title>Comparative Genomics Analysis of the Genus Qipengyuania Reveals Extensive Genetic Diversity and Metabolic Versatility, Including the Description of Fifteen Novel Species.</title>
        <authorList>
            <person name="Liu Y."/>
        </authorList>
    </citation>
    <scope>NUCLEOTIDE SEQUENCE [LARGE SCALE GENOMIC DNA]</scope>
    <source>
        <strain evidence="4 5">GH25</strain>
    </source>
</reference>
<dbReference type="Gene3D" id="3.20.20.300">
    <property type="entry name" value="Glycoside hydrolase, family 3, N-terminal domain"/>
    <property type="match status" value="2"/>
</dbReference>
<dbReference type="GO" id="GO:0016787">
    <property type="term" value="F:hydrolase activity"/>
    <property type="evidence" value="ECO:0007669"/>
    <property type="project" value="UniProtKB-KW"/>
</dbReference>
<dbReference type="InterPro" id="IPR036881">
    <property type="entry name" value="Glyco_hydro_3_C_sf"/>
</dbReference>
<dbReference type="Pfam" id="PF01915">
    <property type="entry name" value="Glyco_hydro_3_C"/>
    <property type="match status" value="1"/>
</dbReference>
<dbReference type="InterPro" id="IPR036962">
    <property type="entry name" value="Glyco_hydro_3_N_sf"/>
</dbReference>
<dbReference type="Gene3D" id="2.60.40.10">
    <property type="entry name" value="Immunoglobulins"/>
    <property type="match status" value="1"/>
</dbReference>
<gene>
    <name evidence="4" type="ORF">K3177_09545</name>
</gene>
<dbReference type="Gene3D" id="3.40.50.1700">
    <property type="entry name" value="Glycoside hydrolase family 3 C-terminal domain"/>
    <property type="match status" value="1"/>
</dbReference>
<dbReference type="Proteomes" id="UP000776651">
    <property type="component" value="Unassembled WGS sequence"/>
</dbReference>
<protein>
    <submittedName>
        <fullName evidence="4">Glycoside hydrolase family 3 C-terminal domain-containing protein</fullName>
    </submittedName>
</protein>
<feature type="domain" description="Fibronectin type III-like" evidence="3">
    <location>
        <begin position="571"/>
        <end position="639"/>
    </location>
</feature>
<name>A0ABS7JFH8_9SPHN</name>